<name>A0ABD6WAX7_RATRA</name>
<evidence type="ECO:0000313" key="4">
    <source>
        <dbReference type="Proteomes" id="UP000237881"/>
    </source>
</evidence>
<reference evidence="4 5" key="1">
    <citation type="submission" date="2018-02" db="EMBL/GenBank/DDBJ databases">
        <title>Bacteriophage NCPPB3778 and a type I-E CRISPR drive the evolution of the US Biological Select Agent, Rathayibacter toxicus.</title>
        <authorList>
            <person name="Davis E.W.II."/>
            <person name="Tabima J.F."/>
            <person name="Weisberg A.J."/>
            <person name="Lopes L.D."/>
            <person name="Wiseman M.S."/>
            <person name="Wiseman M.S."/>
            <person name="Pupko T."/>
            <person name="Belcher M.S."/>
            <person name="Sechler A.J."/>
            <person name="Tancos M.A."/>
            <person name="Schroeder B.K."/>
            <person name="Murray T.D."/>
            <person name="Luster D.G."/>
            <person name="Schneider W.L."/>
            <person name="Rogers E."/>
            <person name="Andreote F.D."/>
            <person name="Grunwald N.J."/>
            <person name="Putnam M.L."/>
            <person name="Chang J.H."/>
        </authorList>
    </citation>
    <scope>NUCLEOTIDE SEQUENCE [LARGE SCALE GENOMIC DNA]</scope>
    <source>
        <strain evidence="3 5">AY1D6</strain>
        <strain evidence="2 4">AY1I9</strain>
    </source>
</reference>
<dbReference type="EMBL" id="PSUL01000004">
    <property type="protein sequence ID" value="PPF15558.1"/>
    <property type="molecule type" value="Genomic_DNA"/>
</dbReference>
<sequence>MSGRLKERLVGVVLTQADALPRARAQCSWCRDVQLSNDVVLFGARKAGADGRAGDSLGPLVCADFPCSATVRKRPPVASVGFDVEAARAEPIATLRSRTTGFVREVLVEA</sequence>
<dbReference type="EMBL" id="PSVT01000011">
    <property type="protein sequence ID" value="PPH77386.1"/>
    <property type="molecule type" value="Genomic_DNA"/>
</dbReference>
<proteinExistence type="predicted"/>
<dbReference type="Pfam" id="PF16571">
    <property type="entry name" value="FBP_C"/>
    <property type="match status" value="1"/>
</dbReference>
<feature type="domain" description="Elongation factor G-binding protein C-terminal treble-clef zinc-finger" evidence="1">
    <location>
        <begin position="5"/>
        <end position="106"/>
    </location>
</feature>
<evidence type="ECO:0000259" key="1">
    <source>
        <dbReference type="Pfam" id="PF16571"/>
    </source>
</evidence>
<comment type="caution">
    <text evidence="2">The sequence shown here is derived from an EMBL/GenBank/DDBJ whole genome shotgun (WGS) entry which is preliminary data.</text>
</comment>
<evidence type="ECO:0000313" key="5">
    <source>
        <dbReference type="Proteomes" id="UP000239698"/>
    </source>
</evidence>
<evidence type="ECO:0000313" key="3">
    <source>
        <dbReference type="EMBL" id="PPH77386.1"/>
    </source>
</evidence>
<dbReference type="Proteomes" id="UP000239698">
    <property type="component" value="Unassembled WGS sequence"/>
</dbReference>
<keyword evidence="5" id="KW-1185">Reference proteome</keyword>
<organism evidence="2 4">
    <name type="scientific">Rathayibacter rathayi</name>
    <name type="common">Corynebacterium rathayi</name>
    <dbReference type="NCBI Taxonomy" id="33887"/>
    <lineage>
        <taxon>Bacteria</taxon>
        <taxon>Bacillati</taxon>
        <taxon>Actinomycetota</taxon>
        <taxon>Actinomycetes</taxon>
        <taxon>Micrococcales</taxon>
        <taxon>Microbacteriaceae</taxon>
        <taxon>Rathayibacter</taxon>
    </lineage>
</organism>
<dbReference type="AlphaFoldDB" id="A0ABD6WAX7"/>
<protein>
    <recommendedName>
        <fullName evidence="1">Elongation factor G-binding protein C-terminal treble-clef zinc-finger domain-containing protein</fullName>
    </recommendedName>
</protein>
<dbReference type="RefSeq" id="WP_104262066.1">
    <property type="nucleotide sequence ID" value="NZ_PSUI01000037.1"/>
</dbReference>
<accession>A0ABD6WAX7</accession>
<evidence type="ECO:0000313" key="2">
    <source>
        <dbReference type="EMBL" id="PPF15558.1"/>
    </source>
</evidence>
<dbReference type="Proteomes" id="UP000237881">
    <property type="component" value="Unassembled WGS sequence"/>
</dbReference>
<dbReference type="InterPro" id="IPR032330">
    <property type="entry name" value="EF-G-binding_C"/>
</dbReference>
<gene>
    <name evidence="2" type="ORF">C5C04_03205</name>
    <name evidence="3" type="ORF">C5C40_06945</name>
</gene>